<keyword evidence="2" id="KW-1185">Reference proteome</keyword>
<evidence type="ECO:0000313" key="2">
    <source>
        <dbReference type="Proteomes" id="UP001214576"/>
    </source>
</evidence>
<organism evidence="1 2">
    <name type="scientific">Ovis ammon polii</name>
    <dbReference type="NCBI Taxonomy" id="230172"/>
    <lineage>
        <taxon>Eukaryota</taxon>
        <taxon>Metazoa</taxon>
        <taxon>Chordata</taxon>
        <taxon>Craniata</taxon>
        <taxon>Vertebrata</taxon>
        <taxon>Euteleostomi</taxon>
        <taxon>Mammalia</taxon>
        <taxon>Eutheria</taxon>
        <taxon>Laurasiatheria</taxon>
        <taxon>Artiodactyla</taxon>
        <taxon>Ruminantia</taxon>
        <taxon>Pecora</taxon>
        <taxon>Bovidae</taxon>
        <taxon>Caprinae</taxon>
        <taxon>Ovis</taxon>
    </lineage>
</organism>
<name>A0AAD4UII6_OVIAM</name>
<sequence>MDCSLPGSSIHGIFQARVLEWVAIAFSLLSHVRLFMTRWTVARQAPLSMECSRQEYWSGLGDNLPAVAGDIVDLGLIPGLIYSMVCRRPKSCDVLWALMSVTSNLCCDETEPKRIHSPDNLNAPAMSALFNASSLDWSPTSHKKLKKKKRALQENMWKEGFTDGTSGFKVEFFFPFGFCPLKMRHPAQDAADGWVVLYLSGFLCLLRRYRWEPQLELGNKNSLAFASDIGSLVVTGRFCDLGITKGDHDVSFGTTVGISGNNDESTNWILKLWKMTNDIRAVNCSASKQLVQ</sequence>
<dbReference type="AlphaFoldDB" id="A0AAD4UII6"/>
<dbReference type="Proteomes" id="UP001214576">
    <property type="component" value="Unassembled WGS sequence"/>
</dbReference>
<comment type="caution">
    <text evidence="1">The sequence shown here is derived from an EMBL/GenBank/DDBJ whole genome shotgun (WGS) entry which is preliminary data.</text>
</comment>
<reference evidence="1" key="1">
    <citation type="submission" date="2022-03" db="EMBL/GenBank/DDBJ databases">
        <title>Genomic analyses of argali, domestic sheep and their hybrids provide insights into chromosomal evolution, heterosis and genetic basis of agronomic traits.</title>
        <authorList>
            <person name="Li M."/>
        </authorList>
    </citation>
    <scope>NUCLEOTIDE SEQUENCE</scope>
    <source>
        <strain evidence="1">CAU-MHL-2022a</strain>
        <tissue evidence="1">Skin</tissue>
    </source>
</reference>
<evidence type="ECO:0000313" key="1">
    <source>
        <dbReference type="EMBL" id="KAI4547848.1"/>
    </source>
</evidence>
<accession>A0AAD4UII6</accession>
<gene>
    <name evidence="1" type="ORF">MG293_000178</name>
</gene>
<dbReference type="EMBL" id="JAKZEL010000001">
    <property type="protein sequence ID" value="KAI4547848.1"/>
    <property type="molecule type" value="Genomic_DNA"/>
</dbReference>
<proteinExistence type="predicted"/>
<protein>
    <submittedName>
        <fullName evidence="1">Uncharacterized protein</fullName>
    </submittedName>
</protein>